<comment type="caution">
    <text evidence="1">The sequence shown here is derived from an EMBL/GenBank/DDBJ whole genome shotgun (WGS) entry which is preliminary data.</text>
</comment>
<name>A0A644ZUE5_9ZZZZ</name>
<protein>
    <submittedName>
        <fullName evidence="1">Uncharacterized protein</fullName>
    </submittedName>
</protein>
<proteinExistence type="predicted"/>
<accession>A0A644ZUE5</accession>
<sequence length="132" mass="14639">MCAQWPQVFERSATLREHAALQRNPGSLGGAEDAHAADRVIAREHYHFHALPAFGVEGQQLLDQRKRHAGAGGRVQAVELQLHVGLRVLGVEQAVFFFEVEQRARRDCHHQLVFQRDGHGSGTPTSRTDSTG</sequence>
<dbReference type="AlphaFoldDB" id="A0A644ZUE5"/>
<dbReference type="EMBL" id="VSSQ01009279">
    <property type="protein sequence ID" value="MPM41194.1"/>
    <property type="molecule type" value="Genomic_DNA"/>
</dbReference>
<gene>
    <name evidence="1" type="ORF">SDC9_87844</name>
</gene>
<evidence type="ECO:0000313" key="1">
    <source>
        <dbReference type="EMBL" id="MPM41194.1"/>
    </source>
</evidence>
<reference evidence="1" key="1">
    <citation type="submission" date="2019-08" db="EMBL/GenBank/DDBJ databases">
        <authorList>
            <person name="Kucharzyk K."/>
            <person name="Murdoch R.W."/>
            <person name="Higgins S."/>
            <person name="Loffler F."/>
        </authorList>
    </citation>
    <scope>NUCLEOTIDE SEQUENCE</scope>
</reference>
<organism evidence="1">
    <name type="scientific">bioreactor metagenome</name>
    <dbReference type="NCBI Taxonomy" id="1076179"/>
    <lineage>
        <taxon>unclassified sequences</taxon>
        <taxon>metagenomes</taxon>
        <taxon>ecological metagenomes</taxon>
    </lineage>
</organism>